<dbReference type="GO" id="GO:0051539">
    <property type="term" value="F:4 iron, 4 sulfur cluster binding"/>
    <property type="evidence" value="ECO:0007669"/>
    <property type="project" value="UniProtKB-KW"/>
</dbReference>
<dbReference type="InterPro" id="IPR007197">
    <property type="entry name" value="rSAM"/>
</dbReference>
<keyword evidence="4" id="KW-0479">Metal-binding</keyword>
<keyword evidence="3" id="KW-0949">S-adenosyl-L-methionine</keyword>
<dbReference type="RefSeq" id="WP_088554861.1">
    <property type="nucleotide sequence ID" value="NZ_BDGJ01000168.1"/>
</dbReference>
<dbReference type="InterPro" id="IPR006638">
    <property type="entry name" value="Elp3/MiaA/NifB-like_rSAM"/>
</dbReference>
<dbReference type="PANTHER" id="PTHR30352">
    <property type="entry name" value="PYRUVATE FORMATE-LYASE-ACTIVATING ENZYME"/>
    <property type="match status" value="1"/>
</dbReference>
<dbReference type="OrthoDB" id="9764628at2"/>
<keyword evidence="9" id="KW-1185">Reference proteome</keyword>
<accession>A0A1Z5HWA6</accession>
<evidence type="ECO:0000259" key="7">
    <source>
        <dbReference type="PROSITE" id="PS51918"/>
    </source>
</evidence>
<dbReference type="SFLD" id="SFLDG01109">
    <property type="entry name" value="Uncharacterised_Radical_SAM_Su"/>
    <property type="match status" value="1"/>
</dbReference>
<sequence length="422" mass="46809">MPNLLFSTTEGNVLDFPLLQTVGRTGRLLLDLTEEELIPLPEGATLAVLPGRVPVGRDGSRGRYTSLFRNPYQDTGEPVWAVGALLPQGYTRTYLPGYVTGKGAGSLPLLGYTAVAALDGQFYVAAIQTDEDFWWNPCHYNTVELDDLVKKKLAEFPDNRVLKQLARCSLEYGCFTAQNIFYGRWEGGIPVSPSCNARCVGCISLQESACCPAPQARINFRPTREEIVEIALSHLREADSPIISFGQGCEGEPALEAGLIGRAIREIRRQTSRGTINANTNAGFTAGIIELCRAGIDALRVSLNSANPHLYHVYYRPRNYSFSDVRESLKAAAAYGVYTSLNLLVFPGVTDREKEVFSLIKLIRETRVKQVQLRNLNIDPDVYLRLLPKPEGKILGIRRFIEILREELPEVALGNYSRPVKT</sequence>
<dbReference type="InterPro" id="IPR013785">
    <property type="entry name" value="Aldolase_TIM"/>
</dbReference>
<dbReference type="Pfam" id="PF04055">
    <property type="entry name" value="Radical_SAM"/>
    <property type="match status" value="1"/>
</dbReference>
<dbReference type="GO" id="GO:0003824">
    <property type="term" value="F:catalytic activity"/>
    <property type="evidence" value="ECO:0007669"/>
    <property type="project" value="InterPro"/>
</dbReference>
<gene>
    <name evidence="8" type="ORF">KKC1_29210</name>
</gene>
<evidence type="ECO:0000256" key="4">
    <source>
        <dbReference type="ARBA" id="ARBA00022723"/>
    </source>
</evidence>
<organism evidence="8 9">
    <name type="scientific">Calderihabitans maritimus</name>
    <dbReference type="NCBI Taxonomy" id="1246530"/>
    <lineage>
        <taxon>Bacteria</taxon>
        <taxon>Bacillati</taxon>
        <taxon>Bacillota</taxon>
        <taxon>Clostridia</taxon>
        <taxon>Neomoorellales</taxon>
        <taxon>Calderihabitantaceae</taxon>
        <taxon>Calderihabitans</taxon>
    </lineage>
</organism>
<keyword evidence="2" id="KW-0004">4Fe-4S</keyword>
<dbReference type="PROSITE" id="PS51918">
    <property type="entry name" value="RADICAL_SAM"/>
    <property type="match status" value="1"/>
</dbReference>
<evidence type="ECO:0000313" key="9">
    <source>
        <dbReference type="Proteomes" id="UP000197032"/>
    </source>
</evidence>
<dbReference type="AlphaFoldDB" id="A0A1Z5HWA6"/>
<feature type="domain" description="Radical SAM core" evidence="7">
    <location>
        <begin position="181"/>
        <end position="410"/>
    </location>
</feature>
<evidence type="ECO:0000256" key="5">
    <source>
        <dbReference type="ARBA" id="ARBA00023004"/>
    </source>
</evidence>
<evidence type="ECO:0000256" key="2">
    <source>
        <dbReference type="ARBA" id="ARBA00022485"/>
    </source>
</evidence>
<dbReference type="InterPro" id="IPR034457">
    <property type="entry name" value="Organic_radical-activating"/>
</dbReference>
<evidence type="ECO:0000256" key="3">
    <source>
        <dbReference type="ARBA" id="ARBA00022691"/>
    </source>
</evidence>
<dbReference type="Proteomes" id="UP000197032">
    <property type="component" value="Unassembled WGS sequence"/>
</dbReference>
<dbReference type="InterPro" id="IPR058240">
    <property type="entry name" value="rSAM_sf"/>
</dbReference>
<dbReference type="GO" id="GO:0046872">
    <property type="term" value="F:metal ion binding"/>
    <property type="evidence" value="ECO:0007669"/>
    <property type="project" value="UniProtKB-KW"/>
</dbReference>
<dbReference type="Gene3D" id="3.20.20.70">
    <property type="entry name" value="Aldolase class I"/>
    <property type="match status" value="1"/>
</dbReference>
<comment type="caution">
    <text evidence="8">The sequence shown here is derived from an EMBL/GenBank/DDBJ whole genome shotgun (WGS) entry which is preliminary data.</text>
</comment>
<dbReference type="PANTHER" id="PTHR30352:SF5">
    <property type="entry name" value="PYRUVATE FORMATE-LYASE 1-ACTIVATING ENZYME"/>
    <property type="match status" value="1"/>
</dbReference>
<dbReference type="CDD" id="cd01335">
    <property type="entry name" value="Radical_SAM"/>
    <property type="match status" value="1"/>
</dbReference>
<name>A0A1Z5HWA6_9FIRM</name>
<evidence type="ECO:0000256" key="1">
    <source>
        <dbReference type="ARBA" id="ARBA00001966"/>
    </source>
</evidence>
<dbReference type="EMBL" id="BDGJ01000168">
    <property type="protein sequence ID" value="GAW93794.1"/>
    <property type="molecule type" value="Genomic_DNA"/>
</dbReference>
<evidence type="ECO:0000313" key="8">
    <source>
        <dbReference type="EMBL" id="GAW93794.1"/>
    </source>
</evidence>
<keyword evidence="5" id="KW-0408">Iron</keyword>
<comment type="cofactor">
    <cofactor evidence="1">
        <name>[4Fe-4S] cluster</name>
        <dbReference type="ChEBI" id="CHEBI:49883"/>
    </cofactor>
</comment>
<proteinExistence type="predicted"/>
<reference evidence="9" key="1">
    <citation type="journal article" date="2017" name="Appl. Environ. Microbiol.">
        <title>Genomic analysis of Calderihabitans maritimus KKC1, a thermophilic hydrogenogenic carboxydotrophic bacterium isolated from marine sediment.</title>
        <authorList>
            <person name="Omae K."/>
            <person name="Yoneda Y."/>
            <person name="Fukuyama Y."/>
            <person name="Yoshida T."/>
            <person name="Sako Y."/>
        </authorList>
    </citation>
    <scope>NUCLEOTIDE SEQUENCE [LARGE SCALE GENOMIC DNA]</scope>
    <source>
        <strain evidence="9">KKC1</strain>
    </source>
</reference>
<evidence type="ECO:0000256" key="6">
    <source>
        <dbReference type="ARBA" id="ARBA00023014"/>
    </source>
</evidence>
<dbReference type="SFLD" id="SFLDS00029">
    <property type="entry name" value="Radical_SAM"/>
    <property type="match status" value="1"/>
</dbReference>
<keyword evidence="6" id="KW-0411">Iron-sulfur</keyword>
<dbReference type="SUPFAM" id="SSF102114">
    <property type="entry name" value="Radical SAM enzymes"/>
    <property type="match status" value="1"/>
</dbReference>
<protein>
    <submittedName>
        <fullName evidence="8">Radical SAM protein</fullName>
    </submittedName>
</protein>
<dbReference type="SMART" id="SM00729">
    <property type="entry name" value="Elp3"/>
    <property type="match status" value="1"/>
</dbReference>